<dbReference type="Gene3D" id="3.30.565.40">
    <property type="entry name" value="Fervidobacterium nodosum Rt17-B1 like"/>
    <property type="match status" value="1"/>
</dbReference>
<proteinExistence type="predicted"/>
<dbReference type="RefSeq" id="WP_343854206.1">
    <property type="nucleotide sequence ID" value="NZ_BAAAFI010000046.1"/>
</dbReference>
<accession>A0ABN1N461</accession>
<feature type="domain" description="DUF3298" evidence="2">
    <location>
        <begin position="170"/>
        <end position="239"/>
    </location>
</feature>
<dbReference type="Gene3D" id="3.90.640.20">
    <property type="entry name" value="Heat-shock cognate protein, ATPase"/>
    <property type="match status" value="1"/>
</dbReference>
<evidence type="ECO:0000259" key="3">
    <source>
        <dbReference type="Pfam" id="PF13739"/>
    </source>
</evidence>
<reference evidence="4 5" key="1">
    <citation type="journal article" date="2019" name="Int. J. Syst. Evol. Microbiol.">
        <title>The Global Catalogue of Microorganisms (GCM) 10K type strain sequencing project: providing services to taxonomists for standard genome sequencing and annotation.</title>
        <authorList>
            <consortium name="The Broad Institute Genomics Platform"/>
            <consortium name="The Broad Institute Genome Sequencing Center for Infectious Disease"/>
            <person name="Wu L."/>
            <person name="Ma J."/>
        </authorList>
    </citation>
    <scope>NUCLEOTIDE SEQUENCE [LARGE SCALE GENOMIC DNA]</scope>
    <source>
        <strain evidence="4 5">JCM 16112</strain>
    </source>
</reference>
<evidence type="ECO:0008006" key="6">
    <source>
        <dbReference type="Google" id="ProtNLM"/>
    </source>
</evidence>
<keyword evidence="1" id="KW-0732">Signal</keyword>
<dbReference type="EMBL" id="BAAAFI010000046">
    <property type="protein sequence ID" value="GAA0880701.1"/>
    <property type="molecule type" value="Genomic_DNA"/>
</dbReference>
<dbReference type="InterPro" id="IPR037126">
    <property type="entry name" value="PdaC/RsiV-like_sf"/>
</dbReference>
<organism evidence="4 5">
    <name type="scientific">Algoriphagus jejuensis</name>
    <dbReference type="NCBI Taxonomy" id="419934"/>
    <lineage>
        <taxon>Bacteria</taxon>
        <taxon>Pseudomonadati</taxon>
        <taxon>Bacteroidota</taxon>
        <taxon>Cytophagia</taxon>
        <taxon>Cytophagales</taxon>
        <taxon>Cyclobacteriaceae</taxon>
        <taxon>Algoriphagus</taxon>
    </lineage>
</organism>
<feature type="domain" description="Deacetylase PdaC" evidence="3">
    <location>
        <begin position="46"/>
        <end position="144"/>
    </location>
</feature>
<feature type="signal peptide" evidence="1">
    <location>
        <begin position="1"/>
        <end position="16"/>
    </location>
</feature>
<feature type="chain" id="PRO_5045666545" description="Deacetylase PdaC domain-containing protein" evidence="1">
    <location>
        <begin position="17"/>
        <end position="250"/>
    </location>
</feature>
<dbReference type="Proteomes" id="UP001500469">
    <property type="component" value="Unassembled WGS sequence"/>
</dbReference>
<evidence type="ECO:0000259" key="2">
    <source>
        <dbReference type="Pfam" id="PF11738"/>
    </source>
</evidence>
<dbReference type="InterPro" id="IPR021729">
    <property type="entry name" value="DUF3298"/>
</dbReference>
<dbReference type="Pfam" id="PF13739">
    <property type="entry name" value="PdaC"/>
    <property type="match status" value="1"/>
</dbReference>
<comment type="caution">
    <text evidence="4">The sequence shown here is derived from an EMBL/GenBank/DDBJ whole genome shotgun (WGS) entry which is preliminary data.</text>
</comment>
<dbReference type="Pfam" id="PF11738">
    <property type="entry name" value="DUF3298"/>
    <property type="match status" value="1"/>
</dbReference>
<protein>
    <recommendedName>
        <fullName evidence="6">Deacetylase PdaC domain-containing protein</fullName>
    </recommendedName>
</protein>
<gene>
    <name evidence="4" type="ORF">GCM10009119_36710</name>
</gene>
<evidence type="ECO:0000313" key="4">
    <source>
        <dbReference type="EMBL" id="GAA0880701.1"/>
    </source>
</evidence>
<evidence type="ECO:0000313" key="5">
    <source>
        <dbReference type="Proteomes" id="UP001500469"/>
    </source>
</evidence>
<keyword evidence="5" id="KW-1185">Reference proteome</keyword>
<sequence length="250" mass="28465">MRILLFFLLLPVFSCAQKENVVSEPPQDPLSFGLDSLNTEKCIGDNCATLRIVWPVARGQNSDQVNQTIHDEVSKYIMFGDDPTMSRDSLIAGYFGMFEEQMREFPDTPWGYEIDVEGKVSYESDSTVSIHFGWMSYMGGAHPNHGEDFVNLNAVTGAYLSQDLLIRDQEKLKAVAEQKFREFHQMADGVSLTDDGRFFLPETGFFLANAMGFDDDKFWIVYVPYEIGPYAMGDTHLEFTKQELGDIVRW</sequence>
<name>A0ABN1N461_9BACT</name>
<dbReference type="InterPro" id="IPR025303">
    <property type="entry name" value="PdaC"/>
</dbReference>
<evidence type="ECO:0000256" key="1">
    <source>
        <dbReference type="SAM" id="SignalP"/>
    </source>
</evidence>